<keyword evidence="5 7" id="KW-1133">Transmembrane helix</keyword>
<dbReference type="RefSeq" id="WP_132416995.1">
    <property type="nucleotide sequence ID" value="NZ_SKFG01000003.1"/>
</dbReference>
<feature type="transmembrane region" description="Helical" evidence="7">
    <location>
        <begin position="122"/>
        <end position="143"/>
    </location>
</feature>
<keyword evidence="4 7" id="KW-0812">Transmembrane</keyword>
<feature type="transmembrane region" description="Helical" evidence="7">
    <location>
        <begin position="93"/>
        <end position="115"/>
    </location>
</feature>
<dbReference type="EMBL" id="SKFG01000003">
    <property type="protein sequence ID" value="TCZ79337.1"/>
    <property type="molecule type" value="Genomic_DNA"/>
</dbReference>
<dbReference type="Pfam" id="PF00860">
    <property type="entry name" value="Xan_ur_permease"/>
    <property type="match status" value="1"/>
</dbReference>
<sequence>MKTILSSLQWTLFIIAGNLVAPIAIASVFHLDPADTLLFIQRTLFVLGVAGLIQVLFGHRLPIHEGPAGLWWGVFTLYASLGVTLFGSETETLRVLSFSLIVSGIICIILSLMGFIEKLARLFSPMVIGTYLILLVTQLSGSFVKGMLGISGVNVKIDGTVALISIGLVLLSLILDKFASLAQYSIIILIAIGWGLFYYFDLVPPITMPNEWFHLPDIFVFGTPRMEWSMIPTVILLTLLLITNMVATVRVVENVLKGNKEYERKVSMKRTGLFTGVSQIIGGIFSAVGSVPISGAAGFIASTRIKDRLPFIIASCLVLFVSIFMPILAVFAALPSAVGYAAIFLIFSKMLGMAIKEYKQSKDTNYFYKAVGFSLFVGIGVMFIPSAAFTGLPPIVTSFFSNGLILGTVVALIFEIINRKK</sequence>
<feature type="transmembrane region" description="Helical" evidence="7">
    <location>
        <begin position="12"/>
        <end position="31"/>
    </location>
</feature>
<feature type="transmembrane region" description="Helical" evidence="7">
    <location>
        <begin position="181"/>
        <end position="200"/>
    </location>
</feature>
<dbReference type="AlphaFoldDB" id="A0A4R4EI16"/>
<gene>
    <name evidence="8" type="ORF">E0485_05610</name>
</gene>
<protein>
    <submittedName>
        <fullName evidence="8">Purine permease</fullName>
    </submittedName>
</protein>
<dbReference type="PANTHER" id="PTHR42810">
    <property type="entry name" value="PURINE PERMEASE C1399.01C-RELATED"/>
    <property type="match status" value="1"/>
</dbReference>
<evidence type="ECO:0000256" key="4">
    <source>
        <dbReference type="ARBA" id="ARBA00022692"/>
    </source>
</evidence>
<keyword evidence="3" id="KW-0813">Transport</keyword>
<feature type="transmembrane region" description="Helical" evidence="7">
    <location>
        <begin position="366"/>
        <end position="389"/>
    </location>
</feature>
<proteinExistence type="inferred from homology"/>
<evidence type="ECO:0000313" key="9">
    <source>
        <dbReference type="Proteomes" id="UP000295418"/>
    </source>
</evidence>
<evidence type="ECO:0000256" key="3">
    <source>
        <dbReference type="ARBA" id="ARBA00022448"/>
    </source>
</evidence>
<comment type="caution">
    <text evidence="8">The sequence shown here is derived from an EMBL/GenBank/DDBJ whole genome shotgun (WGS) entry which is preliminary data.</text>
</comment>
<keyword evidence="6 7" id="KW-0472">Membrane</keyword>
<reference evidence="8 9" key="1">
    <citation type="submission" date="2019-03" db="EMBL/GenBank/DDBJ databases">
        <authorList>
            <person name="Kim M.K.M."/>
        </authorList>
    </citation>
    <scope>NUCLEOTIDE SEQUENCE [LARGE SCALE GENOMIC DNA]</scope>
    <source>
        <strain evidence="8 9">18JY21-1</strain>
    </source>
</reference>
<feature type="transmembrane region" description="Helical" evidence="7">
    <location>
        <begin position="37"/>
        <end position="57"/>
    </location>
</feature>
<dbReference type="OrthoDB" id="5597247at2"/>
<organism evidence="8 9">
    <name type="scientific">Paenibacillus albiflavus</name>
    <dbReference type="NCBI Taxonomy" id="2545760"/>
    <lineage>
        <taxon>Bacteria</taxon>
        <taxon>Bacillati</taxon>
        <taxon>Bacillota</taxon>
        <taxon>Bacilli</taxon>
        <taxon>Bacillales</taxon>
        <taxon>Paenibacillaceae</taxon>
        <taxon>Paenibacillus</taxon>
    </lineage>
</organism>
<comment type="subcellular location">
    <subcellularLocation>
        <location evidence="1">Membrane</location>
        <topology evidence="1">Multi-pass membrane protein</topology>
    </subcellularLocation>
</comment>
<feature type="transmembrane region" description="Helical" evidence="7">
    <location>
        <begin position="155"/>
        <end position="174"/>
    </location>
</feature>
<evidence type="ECO:0000256" key="7">
    <source>
        <dbReference type="SAM" id="Phobius"/>
    </source>
</evidence>
<evidence type="ECO:0000256" key="5">
    <source>
        <dbReference type="ARBA" id="ARBA00022989"/>
    </source>
</evidence>
<comment type="similarity">
    <text evidence="2">Belongs to the nucleobase:cation symporter-2 (NCS2) (TC 2.A.40) family.</text>
</comment>
<dbReference type="PANTHER" id="PTHR42810:SF1">
    <property type="entry name" value="PURINE PERMEASE YWDJ-RELATED"/>
    <property type="match status" value="1"/>
</dbReference>
<feature type="transmembrane region" description="Helical" evidence="7">
    <location>
        <begin position="230"/>
        <end position="252"/>
    </location>
</feature>
<evidence type="ECO:0000256" key="6">
    <source>
        <dbReference type="ARBA" id="ARBA00023136"/>
    </source>
</evidence>
<dbReference type="GO" id="GO:0042907">
    <property type="term" value="F:xanthine transmembrane transporter activity"/>
    <property type="evidence" value="ECO:0007669"/>
    <property type="project" value="TreeGrafter"/>
</dbReference>
<feature type="transmembrane region" description="Helical" evidence="7">
    <location>
        <begin position="273"/>
        <end position="300"/>
    </location>
</feature>
<name>A0A4R4EI16_9BACL</name>
<dbReference type="InterPro" id="IPR006043">
    <property type="entry name" value="NCS2"/>
</dbReference>
<feature type="transmembrane region" description="Helical" evidence="7">
    <location>
        <begin position="395"/>
        <end position="417"/>
    </location>
</feature>
<feature type="transmembrane region" description="Helical" evidence="7">
    <location>
        <begin position="69"/>
        <end position="87"/>
    </location>
</feature>
<evidence type="ECO:0000313" key="8">
    <source>
        <dbReference type="EMBL" id="TCZ79337.1"/>
    </source>
</evidence>
<feature type="transmembrane region" description="Helical" evidence="7">
    <location>
        <begin position="312"/>
        <end position="345"/>
    </location>
</feature>
<keyword evidence="9" id="KW-1185">Reference proteome</keyword>
<dbReference type="NCBIfam" id="NF037981">
    <property type="entry name" value="NCS2_1"/>
    <property type="match status" value="1"/>
</dbReference>
<dbReference type="GO" id="GO:0005886">
    <property type="term" value="C:plasma membrane"/>
    <property type="evidence" value="ECO:0007669"/>
    <property type="project" value="TreeGrafter"/>
</dbReference>
<evidence type="ECO:0000256" key="1">
    <source>
        <dbReference type="ARBA" id="ARBA00004141"/>
    </source>
</evidence>
<accession>A0A4R4EI16</accession>
<evidence type="ECO:0000256" key="2">
    <source>
        <dbReference type="ARBA" id="ARBA00008821"/>
    </source>
</evidence>
<dbReference type="Proteomes" id="UP000295418">
    <property type="component" value="Unassembled WGS sequence"/>
</dbReference>